<protein>
    <submittedName>
        <fullName evidence="1">SEF</fullName>
    </submittedName>
</protein>
<dbReference type="EMBL" id="HQ380173">
    <property type="protein sequence ID" value="ADO84693.1"/>
    <property type="molecule type" value="Genomic_DNA"/>
</dbReference>
<accession>G3DVZ6</accession>
<dbReference type="AlphaFoldDB" id="G3DVZ6"/>
<name>G3DVZ6_THASE</name>
<gene>
    <name evidence="1" type="primary">sef</name>
</gene>
<evidence type="ECO:0000313" key="1">
    <source>
        <dbReference type="EMBL" id="ADO84693.1"/>
    </source>
</evidence>
<dbReference type="InterPro" id="IPR011049">
    <property type="entry name" value="Serralysin-like_metalloprot_C"/>
</dbReference>
<reference evidence="1" key="2">
    <citation type="journal article" date="2011" name="Proc. Natl. Acad. Sci. U.S.A.">
        <title>A bacterial process for selenium nanosphere assembly.</title>
        <authorList>
            <person name="Debieux C.M."/>
            <person name="Dridge E.J."/>
            <person name="Mueller C.M."/>
            <person name="Splatt P."/>
            <person name="Paszkiewicz K."/>
            <person name="Knight I."/>
            <person name="Florance H."/>
            <person name="Love J."/>
            <person name="Titball R.W."/>
            <person name="Lewis R.J."/>
            <person name="Richardson D.J."/>
            <person name="Butler C.S."/>
        </authorList>
    </citation>
    <scope>NUCLEOTIDE SEQUENCE</scope>
    <source>
        <strain evidence="1">AXT</strain>
    </source>
</reference>
<reference evidence="1" key="1">
    <citation type="submission" date="2010-10" db="EMBL/GenBank/DDBJ databases">
        <authorList>
            <person name="Paszkiewicz K.H."/>
            <person name="Butler C.S."/>
            <person name="Florance H."/>
            <person name="Debieux C."/>
        </authorList>
    </citation>
    <scope>NUCLEOTIDE SEQUENCE</scope>
    <source>
        <strain evidence="1">AXT</strain>
    </source>
</reference>
<sequence>MAITATQRTEIVKVVVGLFNAAPGATYLDSFTAYADNIDGLVNDLVADPAFTAIYPTFLTNEEFADKYIDALVGDAAATADKDWAKDWLAGLLNAGMSRADAVTLAVTELQAAADNPKWAAAATQFANKVTVAEYYSVDMLGTATDVGVLQGVIADVTATTDVSTPEAIEAVIDATPAGTTGQTFTLTVGVDAVAGTSGNDTITGSYDPINKLHTLSGLDNIDGGAGTDTLTVTDAAGGNIDFTGVTIKNVEVLNVQAAGALASATPNLTKIAPGLTSATIDVAQGAGLTVTAATTTTLNITNDDDVTTVGGGGALVIDADGIVTVGKNAGFAAADANAFTSVSVTQVLASNTKADITDNSGAAGAIGSKLTSVTLDGVGAASTLTGDGITTLSLANSDIAVTVTNTKAHTLGLTVNTLAAGAEVIDDTATAVNVTTTGTTADGENSTVIIDAGKAATITVDGAGDVTLAAAGADYAALTTFNYTGSGSATADLKGAALLTKVVAGSATGDLNVTVDGAITSVTTGSGDDTVTIDGTTTTDFDGTLTLGAGSDTVGVASGGVITATAVVDAGDDSDTLALSIVGVANVGAFKNFENFDVAGLTTNFDQAVLNTKNSVENFIGTDDTGAAITIQNMGAGVGFIVKGDMDSNGTFGTVTAADVVTLTQATAGALNITVDVDGEEGDGVIETDASFVASNATSLTVTFDNQNVDAVANLAEVNLTGTKATTLAIVSGGSEVSNKVDYTGANDGTNDLLTSVTVTGDQALTFDYTSGGKTLKLATVDASGQTDGGLTFSLDDLTATGTVKLGGGDDVISFDTAITTTAATSSSVVTINGLEKGAEAGLGAQDGFDVLVFSGAVQAADVTGAAATAAGFSVADGAVTWLGAGPANIAAAVALLDATLDDDEAVVFDFAGTYYIYGAGASAAGGSGTDLTDDLLVKLAGVTDVTGLDVAGAGNIYLF</sequence>
<organism evidence="1">
    <name type="scientific">Thauera selenatis</name>
    <dbReference type="NCBI Taxonomy" id="33058"/>
    <lineage>
        <taxon>Bacteria</taxon>
        <taxon>Pseudomonadati</taxon>
        <taxon>Pseudomonadota</taxon>
        <taxon>Betaproteobacteria</taxon>
        <taxon>Rhodocyclales</taxon>
        <taxon>Zoogloeaceae</taxon>
        <taxon>Thauera</taxon>
    </lineage>
</organism>
<dbReference type="SUPFAM" id="SSF51120">
    <property type="entry name" value="beta-Roll"/>
    <property type="match status" value="1"/>
</dbReference>
<proteinExistence type="predicted"/>